<dbReference type="Proteomes" id="UP000323000">
    <property type="component" value="Chromosome 3"/>
</dbReference>
<protein>
    <recommendedName>
        <fullName evidence="4">MULE transposase domain-containing protein</fullName>
    </recommendedName>
</protein>
<reference evidence="3" key="1">
    <citation type="journal article" date="2019" name="Gigascience">
        <title>De novo genome assembly of the endangered Acer yangbiense, a plant species with extremely small populations endemic to Yunnan Province, China.</title>
        <authorList>
            <person name="Yang J."/>
            <person name="Wariss H.M."/>
            <person name="Tao L."/>
            <person name="Zhang R."/>
            <person name="Yun Q."/>
            <person name="Hollingsworth P."/>
            <person name="Dao Z."/>
            <person name="Luo G."/>
            <person name="Guo H."/>
            <person name="Ma Y."/>
            <person name="Sun W."/>
        </authorList>
    </citation>
    <scope>NUCLEOTIDE SEQUENCE [LARGE SCALE GENOMIC DNA]</scope>
    <source>
        <strain evidence="3">cv. Malutang</strain>
    </source>
</reference>
<feature type="compositionally biased region" description="Acidic residues" evidence="1">
    <location>
        <begin position="142"/>
        <end position="154"/>
    </location>
</feature>
<keyword evidence="3" id="KW-1185">Reference proteome</keyword>
<evidence type="ECO:0000256" key="1">
    <source>
        <dbReference type="SAM" id="MobiDB-lite"/>
    </source>
</evidence>
<dbReference type="OrthoDB" id="1746950at2759"/>
<dbReference type="PANTHER" id="PTHR31973:SF187">
    <property type="entry name" value="MUTATOR TRANSPOSASE MUDRA PROTEIN"/>
    <property type="match status" value="1"/>
</dbReference>
<organism evidence="2 3">
    <name type="scientific">Acer yangbiense</name>
    <dbReference type="NCBI Taxonomy" id="1000413"/>
    <lineage>
        <taxon>Eukaryota</taxon>
        <taxon>Viridiplantae</taxon>
        <taxon>Streptophyta</taxon>
        <taxon>Embryophyta</taxon>
        <taxon>Tracheophyta</taxon>
        <taxon>Spermatophyta</taxon>
        <taxon>Magnoliopsida</taxon>
        <taxon>eudicotyledons</taxon>
        <taxon>Gunneridae</taxon>
        <taxon>Pentapetalae</taxon>
        <taxon>rosids</taxon>
        <taxon>malvids</taxon>
        <taxon>Sapindales</taxon>
        <taxon>Sapindaceae</taxon>
        <taxon>Hippocastanoideae</taxon>
        <taxon>Acereae</taxon>
        <taxon>Acer</taxon>
    </lineage>
</organism>
<evidence type="ECO:0000313" key="3">
    <source>
        <dbReference type="Proteomes" id="UP000323000"/>
    </source>
</evidence>
<proteinExistence type="predicted"/>
<comment type="caution">
    <text evidence="2">The sequence shown here is derived from an EMBL/GenBank/DDBJ whole genome shotgun (WGS) entry which is preliminary data.</text>
</comment>
<dbReference type="EMBL" id="VAHF01000003">
    <property type="protein sequence ID" value="TXG66719.1"/>
    <property type="molecule type" value="Genomic_DNA"/>
</dbReference>
<feature type="region of interest" description="Disordered" evidence="1">
    <location>
        <begin position="121"/>
        <end position="178"/>
    </location>
</feature>
<dbReference type="AlphaFoldDB" id="A0A5C7ICW4"/>
<evidence type="ECO:0008006" key="4">
    <source>
        <dbReference type="Google" id="ProtNLM"/>
    </source>
</evidence>
<accession>A0A5C7ICW4</accession>
<gene>
    <name evidence="2" type="ORF">EZV62_007994</name>
</gene>
<sequence length="602" mass="69600">MLLFRVHVKYVDRVVDMDLIEPEDCSVISLINDAKKQHVLTTDEELMLCFELFDDRHIGIIDFKRILVSNVIHFLEDKSTGLLCFNEPVEENNAEPVEENYVEPVEANNEEDNVVLVEENSEEENVGGDAVNDGSDKCSVDNEYEVGEESEDDSNVSLVDENGDKDYGNKDHCQPDGDKTVVVVSSDEETTLTRIARYCQNHHWASNPNGTISFEDGQIIGNAKFTREVIKRLHASCLTDKVTFMIKSVQGSHLMCPRVAENKEATSRWVALVLGNFIRSSPNGKSKLFKNKLQERFTVKVDSQTIYMAKKIVVGTLKSHHVEAYAKLRKYGNAIRSYNPGTDVMGVLLSVTALHGDNCIIPIAVALANEWPNAYTRYCFRHIVANFMSTFRNHKINWKLWHVARAANRARFRQALASVREESENVANWLILELVEKWARHAFKPSLKVDHVSNNMLECFNSWIREDKDKLILQLLENFRRKIIVRLYEKWAEAEKLNDTITPYAGENLMMNEKKRRSKEAASYSWKRTLEWQMTGFLYIHAIVVFMYNKEYAHDHVHWYYSKEAWKMAYDGNINPIPDESRWPEFEYQNIELPVKKQINAE</sequence>
<name>A0A5C7ICW4_9ROSI</name>
<evidence type="ECO:0000313" key="2">
    <source>
        <dbReference type="EMBL" id="TXG66719.1"/>
    </source>
</evidence>
<dbReference type="PANTHER" id="PTHR31973">
    <property type="entry name" value="POLYPROTEIN, PUTATIVE-RELATED"/>
    <property type="match status" value="1"/>
</dbReference>
<feature type="compositionally biased region" description="Basic and acidic residues" evidence="1">
    <location>
        <begin position="162"/>
        <end position="178"/>
    </location>
</feature>